<dbReference type="EMBL" id="RJVU01048406">
    <property type="protein sequence ID" value="ROL43305.1"/>
    <property type="molecule type" value="Genomic_DNA"/>
</dbReference>
<dbReference type="AlphaFoldDB" id="A0A3N0YAP7"/>
<dbReference type="Proteomes" id="UP000281406">
    <property type="component" value="Unassembled WGS sequence"/>
</dbReference>
<protein>
    <submittedName>
        <fullName evidence="2">Uncharacterized protein</fullName>
    </submittedName>
</protein>
<proteinExistence type="predicted"/>
<accession>A0A3N0YAP7</accession>
<gene>
    <name evidence="2" type="ORF">DPX16_17126</name>
</gene>
<comment type="caution">
    <text evidence="2">The sequence shown here is derived from an EMBL/GenBank/DDBJ whole genome shotgun (WGS) entry which is preliminary data.</text>
</comment>
<feature type="region of interest" description="Disordered" evidence="1">
    <location>
        <begin position="46"/>
        <end position="133"/>
    </location>
</feature>
<feature type="compositionally biased region" description="Basic and acidic residues" evidence="1">
    <location>
        <begin position="59"/>
        <end position="79"/>
    </location>
</feature>
<keyword evidence="3" id="KW-1185">Reference proteome</keyword>
<feature type="compositionally biased region" description="Polar residues" evidence="1">
    <location>
        <begin position="97"/>
        <end position="111"/>
    </location>
</feature>
<name>A0A3N0YAP7_ANAGA</name>
<organism evidence="2 3">
    <name type="scientific">Anabarilius grahami</name>
    <name type="common">Kanglang fish</name>
    <name type="synonym">Barilius grahami</name>
    <dbReference type="NCBI Taxonomy" id="495550"/>
    <lineage>
        <taxon>Eukaryota</taxon>
        <taxon>Metazoa</taxon>
        <taxon>Chordata</taxon>
        <taxon>Craniata</taxon>
        <taxon>Vertebrata</taxon>
        <taxon>Euteleostomi</taxon>
        <taxon>Actinopterygii</taxon>
        <taxon>Neopterygii</taxon>
        <taxon>Teleostei</taxon>
        <taxon>Ostariophysi</taxon>
        <taxon>Cypriniformes</taxon>
        <taxon>Xenocyprididae</taxon>
        <taxon>Xenocypridinae</taxon>
        <taxon>Xenocypridinae incertae sedis</taxon>
        <taxon>Anabarilius</taxon>
    </lineage>
</organism>
<evidence type="ECO:0000313" key="2">
    <source>
        <dbReference type="EMBL" id="ROL43305.1"/>
    </source>
</evidence>
<evidence type="ECO:0000256" key="1">
    <source>
        <dbReference type="SAM" id="MobiDB-lite"/>
    </source>
</evidence>
<reference evidence="2 3" key="1">
    <citation type="submission" date="2018-10" db="EMBL/GenBank/DDBJ databases">
        <title>Genome assembly for a Yunnan-Guizhou Plateau 3E fish, Anabarilius grahami (Regan), and its evolutionary and genetic applications.</title>
        <authorList>
            <person name="Jiang W."/>
        </authorList>
    </citation>
    <scope>NUCLEOTIDE SEQUENCE [LARGE SCALE GENOMIC DNA]</scope>
    <source>
        <strain evidence="2">AG-KIZ</strain>
        <tissue evidence="2">Muscle</tissue>
    </source>
</reference>
<sequence length="164" mass="17838">MDLLVVSSFLNCPLHHRERGPFWGCDVADGHHRSCPAPTLPLIPRFQSPNRECMPESSSAREMKKRGMEGGVEEKRQGGRAEGFSESPGTPLPAVSHTRSTLQPPRTSVSTPAALPQGRLGGAHVIPSGPRRPLSLTPFTLLSSPRSNTHMHTLRNAQTQLTHS</sequence>
<evidence type="ECO:0000313" key="3">
    <source>
        <dbReference type="Proteomes" id="UP000281406"/>
    </source>
</evidence>